<organism evidence="4 5">
    <name type="scientific">Microbacterium pullorum</name>
    <dbReference type="NCBI Taxonomy" id="2762236"/>
    <lineage>
        <taxon>Bacteria</taxon>
        <taxon>Bacillati</taxon>
        <taxon>Actinomycetota</taxon>
        <taxon>Actinomycetes</taxon>
        <taxon>Micrococcales</taxon>
        <taxon>Microbacteriaceae</taxon>
        <taxon>Microbacterium</taxon>
    </lineage>
</organism>
<keyword evidence="1" id="KW-0677">Repeat</keyword>
<evidence type="ECO:0000256" key="1">
    <source>
        <dbReference type="ARBA" id="ARBA00022737"/>
    </source>
</evidence>
<dbReference type="InterPro" id="IPR036770">
    <property type="entry name" value="Ankyrin_rpt-contain_sf"/>
</dbReference>
<dbReference type="PANTHER" id="PTHR24173">
    <property type="entry name" value="ANKYRIN REPEAT CONTAINING"/>
    <property type="match status" value="1"/>
</dbReference>
<protein>
    <submittedName>
        <fullName evidence="4">Ankyrin repeat domain-containing protein</fullName>
    </submittedName>
</protein>
<dbReference type="Gene3D" id="1.25.40.20">
    <property type="entry name" value="Ankyrin repeat-containing domain"/>
    <property type="match status" value="1"/>
</dbReference>
<dbReference type="PROSITE" id="PS50088">
    <property type="entry name" value="ANK_REPEAT"/>
    <property type="match status" value="1"/>
</dbReference>
<keyword evidence="2 3" id="KW-0040">ANK repeat</keyword>
<dbReference type="Proteomes" id="UP000648352">
    <property type="component" value="Unassembled WGS sequence"/>
</dbReference>
<feature type="repeat" description="ANK" evidence="3">
    <location>
        <begin position="67"/>
        <end position="104"/>
    </location>
</feature>
<comment type="caution">
    <text evidence="4">The sequence shown here is derived from an EMBL/GenBank/DDBJ whole genome shotgun (WGS) entry which is preliminary data.</text>
</comment>
<evidence type="ECO:0000256" key="3">
    <source>
        <dbReference type="PROSITE-ProRule" id="PRU00023"/>
    </source>
</evidence>
<dbReference type="InterPro" id="IPR002110">
    <property type="entry name" value="Ankyrin_rpt"/>
</dbReference>
<proteinExistence type="predicted"/>
<evidence type="ECO:0000313" key="4">
    <source>
        <dbReference type="EMBL" id="MBD7958138.1"/>
    </source>
</evidence>
<keyword evidence="5" id="KW-1185">Reference proteome</keyword>
<dbReference type="EMBL" id="JACSQP010000006">
    <property type="protein sequence ID" value="MBD7958138.1"/>
    <property type="molecule type" value="Genomic_DNA"/>
</dbReference>
<name>A0ABR8S3U3_9MICO</name>
<accession>A0ABR8S3U3</accession>
<evidence type="ECO:0000256" key="2">
    <source>
        <dbReference type="ARBA" id="ARBA00023043"/>
    </source>
</evidence>
<reference evidence="4 5" key="1">
    <citation type="submission" date="2020-08" db="EMBL/GenBank/DDBJ databases">
        <title>A Genomic Blueprint of the Chicken Gut Microbiome.</title>
        <authorList>
            <person name="Gilroy R."/>
            <person name="Ravi A."/>
            <person name="Getino M."/>
            <person name="Pursley I."/>
            <person name="Horton D.L."/>
            <person name="Alikhan N.-F."/>
            <person name="Baker D."/>
            <person name="Gharbi K."/>
            <person name="Hall N."/>
            <person name="Watson M."/>
            <person name="Adriaenssens E.M."/>
            <person name="Foster-Nyarko E."/>
            <person name="Jarju S."/>
            <person name="Secka A."/>
            <person name="Antonio M."/>
            <person name="Oren A."/>
            <person name="Chaudhuri R."/>
            <person name="La Ragione R.M."/>
            <person name="Hildebrand F."/>
            <person name="Pallen M.J."/>
        </authorList>
    </citation>
    <scope>NUCLEOTIDE SEQUENCE [LARGE SCALE GENOMIC DNA]</scope>
    <source>
        <strain evidence="4 5">Sa4CUA7</strain>
    </source>
</reference>
<sequence length="134" mass="13976">MQDSVLLYAGAHGYDDVVRAAIAAGGDFTVTNRFGGIALIPASEKGHVSTVQLLIEAGCPVDHINNLGWTALHEAIILGDDGPDQQEIVRLLLAGGADPALPDGEGTSPRELAIRYGCPEVAAIIDEYLARSNA</sequence>
<dbReference type="PANTHER" id="PTHR24173:SF74">
    <property type="entry name" value="ANKYRIN REPEAT DOMAIN-CONTAINING PROTEIN 16"/>
    <property type="match status" value="1"/>
</dbReference>
<dbReference type="Pfam" id="PF12796">
    <property type="entry name" value="Ank_2"/>
    <property type="match status" value="1"/>
</dbReference>
<evidence type="ECO:0000313" key="5">
    <source>
        <dbReference type="Proteomes" id="UP000648352"/>
    </source>
</evidence>
<gene>
    <name evidence="4" type="ORF">H9651_10855</name>
</gene>
<dbReference type="SUPFAM" id="SSF48403">
    <property type="entry name" value="Ankyrin repeat"/>
    <property type="match status" value="1"/>
</dbReference>
<dbReference type="SMART" id="SM00248">
    <property type="entry name" value="ANK"/>
    <property type="match status" value="4"/>
</dbReference>